<evidence type="ECO:0000313" key="4">
    <source>
        <dbReference type="Proteomes" id="UP000818624"/>
    </source>
</evidence>
<organism evidence="3 4">
    <name type="scientific">Malassezia furfur</name>
    <name type="common">Pityriasis versicolor infection agent</name>
    <name type="synonym">Pityrosporum furfur</name>
    <dbReference type="NCBI Taxonomy" id="55194"/>
    <lineage>
        <taxon>Eukaryota</taxon>
        <taxon>Fungi</taxon>
        <taxon>Dikarya</taxon>
        <taxon>Basidiomycota</taxon>
        <taxon>Ustilaginomycotina</taxon>
        <taxon>Malasseziomycetes</taxon>
        <taxon>Malasseziales</taxon>
        <taxon>Malasseziaceae</taxon>
        <taxon>Malassezia</taxon>
    </lineage>
</organism>
<keyword evidence="2" id="KW-0812">Transmembrane</keyword>
<feature type="compositionally biased region" description="Pro residues" evidence="1">
    <location>
        <begin position="53"/>
        <end position="63"/>
    </location>
</feature>
<sequence>MWSELHDRWQAGVERVSRSLNEYGPPIEWGDAQSPSSWLAWVSQQSKTALGMQPPPPPPPPPSLTTKMGRALARNRTTLAYVLGGAVAVGLGVAWINSRPALPTRGAETDGRRTQAVVVLGGETPLGRALALYLASRNLIVLVSVNNEHAKRALEFEVPPPSRGYVKALVLHAGAEDQFVRAVHAALCMRFPLTTGGDPYARPGENVQVIGVVNAASFAVDTGAHPLAQQSPQAIERALTTHVVTPLTTVSRIVPLLAAPPNRASTQADPALIVSLVASPASRVTQPLQGAASIVAQSVDAGLATIRRESEVQALARDAPAHPVRPLRWTRVDVDAGNSAAFQPPPATQQLVRHGQRSAPPHAPRAVLEKVASLLFARTQPLWPRYTVAGTTRFGSWLSALASAVLACMPNALVDLLIATQLRFRSTHAAHGSIDEHLRGMVREATAPPASLRPGSDLHLRGVPSTYT</sequence>
<dbReference type="InterPro" id="IPR036291">
    <property type="entry name" value="NAD(P)-bd_dom_sf"/>
</dbReference>
<keyword evidence="2" id="KW-0472">Membrane</keyword>
<dbReference type="PANTHER" id="PTHR43313">
    <property type="entry name" value="SHORT-CHAIN DEHYDROGENASE/REDUCTASE FAMILY 9C"/>
    <property type="match status" value="1"/>
</dbReference>
<evidence type="ECO:0008006" key="5">
    <source>
        <dbReference type="Google" id="ProtNLM"/>
    </source>
</evidence>
<keyword evidence="2" id="KW-1133">Transmembrane helix</keyword>
<evidence type="ECO:0000256" key="1">
    <source>
        <dbReference type="SAM" id="MobiDB-lite"/>
    </source>
</evidence>
<feature type="transmembrane region" description="Helical" evidence="2">
    <location>
        <begin position="78"/>
        <end position="96"/>
    </location>
</feature>
<evidence type="ECO:0000313" key="3">
    <source>
        <dbReference type="EMBL" id="WFD48901.1"/>
    </source>
</evidence>
<name>A0ABY8ETH7_MALFU</name>
<gene>
    <name evidence="3" type="ORF">GLX27_003574</name>
</gene>
<reference evidence="3 4" key="1">
    <citation type="journal article" date="2020" name="Elife">
        <title>Loss of centromere function drives karyotype evolution in closely related Malassezia species.</title>
        <authorList>
            <person name="Sankaranarayanan S.R."/>
            <person name="Ianiri G."/>
            <person name="Coelho M.A."/>
            <person name="Reza M.H."/>
            <person name="Thimmappa B.C."/>
            <person name="Ganguly P."/>
            <person name="Vadnala R.N."/>
            <person name="Sun S."/>
            <person name="Siddharthan R."/>
            <person name="Tellgren-Roth C."/>
            <person name="Dawson T.L."/>
            <person name="Heitman J."/>
            <person name="Sanyal K."/>
        </authorList>
    </citation>
    <scope>NUCLEOTIDE SEQUENCE [LARGE SCALE GENOMIC DNA]</scope>
    <source>
        <strain evidence="3">CBS14141</strain>
    </source>
</reference>
<dbReference type="PANTHER" id="PTHR43313:SF1">
    <property type="entry name" value="3BETA-HYDROXYSTEROID DEHYDROGENASE DHS-16"/>
    <property type="match status" value="1"/>
</dbReference>
<proteinExistence type="predicted"/>
<accession>A0ABY8ETH7</accession>
<feature type="region of interest" description="Disordered" evidence="1">
    <location>
        <begin position="47"/>
        <end position="66"/>
    </location>
</feature>
<keyword evidence="4" id="KW-1185">Reference proteome</keyword>
<evidence type="ECO:0000256" key="2">
    <source>
        <dbReference type="SAM" id="Phobius"/>
    </source>
</evidence>
<dbReference type="EMBL" id="CP046236">
    <property type="protein sequence ID" value="WFD48901.1"/>
    <property type="molecule type" value="Genomic_DNA"/>
</dbReference>
<dbReference type="Gene3D" id="3.40.50.720">
    <property type="entry name" value="NAD(P)-binding Rossmann-like Domain"/>
    <property type="match status" value="1"/>
</dbReference>
<dbReference type="Proteomes" id="UP000818624">
    <property type="component" value="Chromosome 3"/>
</dbReference>
<protein>
    <recommendedName>
        <fullName evidence="5">Ketoreductase (KR) domain-containing protein</fullName>
    </recommendedName>
</protein>
<dbReference type="SUPFAM" id="SSF51735">
    <property type="entry name" value="NAD(P)-binding Rossmann-fold domains"/>
    <property type="match status" value="1"/>
</dbReference>